<keyword evidence="1" id="KW-0812">Transmembrane</keyword>
<dbReference type="Gene3D" id="2.40.50.100">
    <property type="match status" value="1"/>
</dbReference>
<gene>
    <name evidence="2" type="ORF">V6575_21620</name>
</gene>
<feature type="transmembrane region" description="Helical" evidence="1">
    <location>
        <begin position="120"/>
        <end position="139"/>
    </location>
</feature>
<proteinExistence type="predicted"/>
<reference evidence="2 3" key="1">
    <citation type="submission" date="2024-02" db="EMBL/GenBank/DDBJ databases">
        <title>Roseibium algae sp. nov., isolated from marine alga (Grateloupia sp.), showing potential in myo-inositol conversion.</title>
        <authorList>
            <person name="Wang Y."/>
        </authorList>
    </citation>
    <scope>NUCLEOTIDE SEQUENCE [LARGE SCALE GENOMIC DNA]</scope>
    <source>
        <strain evidence="2 3">H3510</strain>
    </source>
</reference>
<accession>A0ABU8TR97</accession>
<keyword evidence="3" id="KW-1185">Reference proteome</keyword>
<dbReference type="EMBL" id="JBAKIA010000024">
    <property type="protein sequence ID" value="MEJ8476689.1"/>
    <property type="molecule type" value="Genomic_DNA"/>
</dbReference>
<evidence type="ECO:0000313" key="2">
    <source>
        <dbReference type="EMBL" id="MEJ8476689.1"/>
    </source>
</evidence>
<evidence type="ECO:0000256" key="1">
    <source>
        <dbReference type="SAM" id="Phobius"/>
    </source>
</evidence>
<keyword evidence="1" id="KW-0472">Membrane</keyword>
<comment type="caution">
    <text evidence="2">The sequence shown here is derived from an EMBL/GenBank/DDBJ whole genome shotgun (WGS) entry which is preliminary data.</text>
</comment>
<sequence>MDFGSQTAIDIDGVRLPLFDVAAGALVVPLEPGLIGYQGRADIEVHRPDAVWKGSAQIRAERSDDRMRLVFTGPRAELNRIASVLKWGIGAASSYADGFNDEPAESGGFGRFRVVQLGKIAALGLVAIAMIVLISFLLIQKSATITAPLAYIAFPGATLEAHTTGEVTYLKSEGSLETGEMFAALQTPRGFAKFLEATSEGVVSSVAVQDGDFVRKGQPLARVSREDARPYLAVFVRPEDIVAALQAPLVTVTFVASGTSLTIPGSYGKYANSSRLMSDETGTILAEIEIQLPDDMEVPESEALTVEFTEPFWENRSLWPYRFGS</sequence>
<protein>
    <submittedName>
        <fullName evidence="2">Biotin/lipoyl-binding protein</fullName>
    </submittedName>
</protein>
<dbReference type="RefSeq" id="WP_340277400.1">
    <property type="nucleotide sequence ID" value="NZ_JBAKIA010000024.1"/>
</dbReference>
<name>A0ABU8TR97_9HYPH</name>
<keyword evidence="1" id="KW-1133">Transmembrane helix</keyword>
<evidence type="ECO:0000313" key="3">
    <source>
        <dbReference type="Proteomes" id="UP001385499"/>
    </source>
</evidence>
<dbReference type="Proteomes" id="UP001385499">
    <property type="component" value="Unassembled WGS sequence"/>
</dbReference>
<organism evidence="2 3">
    <name type="scientific">Roseibium algae</name>
    <dbReference type="NCBI Taxonomy" id="3123038"/>
    <lineage>
        <taxon>Bacteria</taxon>
        <taxon>Pseudomonadati</taxon>
        <taxon>Pseudomonadota</taxon>
        <taxon>Alphaproteobacteria</taxon>
        <taxon>Hyphomicrobiales</taxon>
        <taxon>Stappiaceae</taxon>
        <taxon>Roseibium</taxon>
    </lineage>
</organism>